<organism evidence="4 5">
    <name type="scientific">Phytohabitans flavus</name>
    <dbReference type="NCBI Taxonomy" id="1076124"/>
    <lineage>
        <taxon>Bacteria</taxon>
        <taxon>Bacillati</taxon>
        <taxon>Actinomycetota</taxon>
        <taxon>Actinomycetes</taxon>
        <taxon>Micromonosporales</taxon>
        <taxon>Micromonosporaceae</taxon>
    </lineage>
</organism>
<dbReference type="RefSeq" id="WP_173035139.1">
    <property type="nucleotide sequence ID" value="NZ_AP022870.1"/>
</dbReference>
<dbReference type="KEGG" id="pfla:Pflav_017740"/>
<dbReference type="InterPro" id="IPR000994">
    <property type="entry name" value="Pept_M24"/>
</dbReference>
<evidence type="ECO:0000313" key="4">
    <source>
        <dbReference type="EMBL" id="BCB75364.1"/>
    </source>
</evidence>
<dbReference type="InterPro" id="IPR050659">
    <property type="entry name" value="Peptidase_M24B"/>
</dbReference>
<dbReference type="EMBL" id="AP022870">
    <property type="protein sequence ID" value="BCB75364.1"/>
    <property type="molecule type" value="Genomic_DNA"/>
</dbReference>
<feature type="compositionally biased region" description="Basic and acidic residues" evidence="1">
    <location>
        <begin position="8"/>
        <end position="19"/>
    </location>
</feature>
<feature type="region of interest" description="Disordered" evidence="1">
    <location>
        <begin position="1"/>
        <end position="21"/>
    </location>
</feature>
<feature type="domain" description="Creatinase N-terminal" evidence="3">
    <location>
        <begin position="33"/>
        <end position="168"/>
    </location>
</feature>
<dbReference type="Pfam" id="PF01321">
    <property type="entry name" value="Creatinase_N"/>
    <property type="match status" value="1"/>
</dbReference>
<name>A0A6F8XNF7_9ACTN</name>
<keyword evidence="4" id="KW-0031">Aminopeptidase</keyword>
<dbReference type="SUPFAM" id="SSF53092">
    <property type="entry name" value="Creatinase/prolidase N-terminal domain"/>
    <property type="match status" value="1"/>
</dbReference>
<protein>
    <submittedName>
        <fullName evidence="4">Xaa-Pro aminopeptidase</fullName>
    </submittedName>
</protein>
<reference evidence="4 5" key="1">
    <citation type="submission" date="2020-03" db="EMBL/GenBank/DDBJ databases">
        <title>Whole genome shotgun sequence of Phytohabitans flavus NBRC 107702.</title>
        <authorList>
            <person name="Komaki H."/>
            <person name="Tamura T."/>
        </authorList>
    </citation>
    <scope>NUCLEOTIDE SEQUENCE [LARGE SCALE GENOMIC DNA]</scope>
    <source>
        <strain evidence="4 5">NBRC 107702</strain>
    </source>
</reference>
<gene>
    <name evidence="4" type="ORF">Pflav_017740</name>
</gene>
<accession>A0A6F8XNF7</accession>
<feature type="domain" description="Peptidase M24" evidence="2">
    <location>
        <begin position="177"/>
        <end position="378"/>
    </location>
</feature>
<dbReference type="InterPro" id="IPR029149">
    <property type="entry name" value="Creatin/AminoP/Spt16_N"/>
</dbReference>
<reference evidence="4 5" key="2">
    <citation type="submission" date="2020-03" db="EMBL/GenBank/DDBJ databases">
        <authorList>
            <person name="Ichikawa N."/>
            <person name="Kimura A."/>
            <person name="Kitahashi Y."/>
            <person name="Uohara A."/>
        </authorList>
    </citation>
    <scope>NUCLEOTIDE SEQUENCE [LARGE SCALE GENOMIC DNA]</scope>
    <source>
        <strain evidence="4 5">NBRC 107702</strain>
    </source>
</reference>
<keyword evidence="4" id="KW-0645">Protease</keyword>
<keyword evidence="5" id="KW-1185">Reference proteome</keyword>
<dbReference type="AlphaFoldDB" id="A0A6F8XNF7"/>
<keyword evidence="4" id="KW-0378">Hydrolase</keyword>
<dbReference type="GO" id="GO:0004177">
    <property type="term" value="F:aminopeptidase activity"/>
    <property type="evidence" value="ECO:0007669"/>
    <property type="project" value="UniProtKB-KW"/>
</dbReference>
<dbReference type="Proteomes" id="UP000502508">
    <property type="component" value="Chromosome"/>
</dbReference>
<dbReference type="Gene3D" id="3.90.230.10">
    <property type="entry name" value="Creatinase/methionine aminopeptidase superfamily"/>
    <property type="match status" value="1"/>
</dbReference>
<dbReference type="PANTHER" id="PTHR46112:SF2">
    <property type="entry name" value="XAA-PRO AMINOPEPTIDASE P-RELATED"/>
    <property type="match status" value="1"/>
</dbReference>
<dbReference type="PANTHER" id="PTHR46112">
    <property type="entry name" value="AMINOPEPTIDASE"/>
    <property type="match status" value="1"/>
</dbReference>
<evidence type="ECO:0000256" key="1">
    <source>
        <dbReference type="SAM" id="MobiDB-lite"/>
    </source>
</evidence>
<dbReference type="SUPFAM" id="SSF55920">
    <property type="entry name" value="Creatinase/aminopeptidase"/>
    <property type="match status" value="1"/>
</dbReference>
<dbReference type="CDD" id="cd01066">
    <property type="entry name" value="APP_MetAP"/>
    <property type="match status" value="1"/>
</dbReference>
<evidence type="ECO:0000259" key="3">
    <source>
        <dbReference type="Pfam" id="PF01321"/>
    </source>
</evidence>
<dbReference type="InterPro" id="IPR000587">
    <property type="entry name" value="Creatinase_N"/>
</dbReference>
<evidence type="ECO:0000259" key="2">
    <source>
        <dbReference type="Pfam" id="PF00557"/>
    </source>
</evidence>
<dbReference type="Gene3D" id="3.40.350.10">
    <property type="entry name" value="Creatinase/prolidase N-terminal domain"/>
    <property type="match status" value="1"/>
</dbReference>
<dbReference type="Pfam" id="PF00557">
    <property type="entry name" value="Peptidase_M24"/>
    <property type="match status" value="1"/>
</dbReference>
<evidence type="ECO:0000313" key="5">
    <source>
        <dbReference type="Proteomes" id="UP000502508"/>
    </source>
</evidence>
<proteinExistence type="predicted"/>
<sequence length="396" mass="43374">MTTQHAPVADEVHHRDPARPGRLAFSPDEYARRLAATQEAMRARDLDVLLVHAPENIYYLAGYETSGYFEYQTLVVPAAGTPELLVRNVERLNVDEYSWLDRAHVWKDGTDYLAATAAVVRHMSPQGTVALERHSWFVPADTGAALEEHLSGHRVVGSDRLVERLRLVKSPAEIGYVRLAAQLADLAATAALEAAREGATENDVAAAAHAAQIAAGGEYPALPHYISSGDRLELGHAHWTDTPLHRGSLVKMEYLGVRRRYHAGLTRMVSIGTPEPAVAADVELCVRLQDETFASLRPGVPVDRVTREARQRLADAGRPAYRMRLGYSMGIGFPPIAGEGQTADFREGAPWVLAAGMVFHMLSVLRVGLVVSDTILITDDGYERLTATPRRLLIAE</sequence>
<dbReference type="InterPro" id="IPR036005">
    <property type="entry name" value="Creatinase/aminopeptidase-like"/>
</dbReference>